<evidence type="ECO:0000256" key="3">
    <source>
        <dbReference type="ARBA" id="ARBA00023125"/>
    </source>
</evidence>
<keyword evidence="2" id="KW-0805">Transcription regulation</keyword>
<evidence type="ECO:0000256" key="4">
    <source>
        <dbReference type="ARBA" id="ARBA00023163"/>
    </source>
</evidence>
<protein>
    <submittedName>
        <fullName evidence="6">MerR family transcriptional regulator</fullName>
    </submittedName>
</protein>
<comment type="caution">
    <text evidence="6">The sequence shown here is derived from an EMBL/GenBank/DDBJ whole genome shotgun (WGS) entry which is preliminary data.</text>
</comment>
<keyword evidence="7" id="KW-1185">Reference proteome</keyword>
<dbReference type="RefSeq" id="WP_234250025.1">
    <property type="nucleotide sequence ID" value="NZ_JABFTQ010000002.1"/>
</dbReference>
<keyword evidence="1" id="KW-0678">Repressor</keyword>
<dbReference type="InterPro" id="IPR009061">
    <property type="entry name" value="DNA-bd_dom_put_sf"/>
</dbReference>
<dbReference type="InterPro" id="IPR000551">
    <property type="entry name" value="MerR-type_HTH_dom"/>
</dbReference>
<evidence type="ECO:0000313" key="6">
    <source>
        <dbReference type="EMBL" id="MCE8046084.1"/>
    </source>
</evidence>
<dbReference type="SUPFAM" id="SSF46955">
    <property type="entry name" value="Putative DNA-binding domain"/>
    <property type="match status" value="1"/>
</dbReference>
<dbReference type="EMBL" id="JABFTQ010000002">
    <property type="protein sequence ID" value="MCE8046084.1"/>
    <property type="molecule type" value="Genomic_DNA"/>
</dbReference>
<accession>A0ABS9B1K7</accession>
<dbReference type="PANTHER" id="PTHR30204:SF69">
    <property type="entry name" value="MERR-FAMILY TRANSCRIPTIONAL REGULATOR"/>
    <property type="match status" value="1"/>
</dbReference>
<dbReference type="PRINTS" id="PR00040">
    <property type="entry name" value="HTHMERR"/>
</dbReference>
<keyword evidence="3" id="KW-0238">DNA-binding</keyword>
<evidence type="ECO:0000256" key="2">
    <source>
        <dbReference type="ARBA" id="ARBA00023015"/>
    </source>
</evidence>
<proteinExistence type="predicted"/>
<name>A0ABS9B1K7_9GAMM</name>
<dbReference type="Proteomes" id="UP001320154">
    <property type="component" value="Unassembled WGS sequence"/>
</dbReference>
<dbReference type="SMART" id="SM00422">
    <property type="entry name" value="HTH_MERR"/>
    <property type="match status" value="1"/>
</dbReference>
<evidence type="ECO:0000259" key="5">
    <source>
        <dbReference type="PROSITE" id="PS50937"/>
    </source>
</evidence>
<gene>
    <name evidence="6" type="ORF">HOP60_04975</name>
</gene>
<keyword evidence="4" id="KW-0804">Transcription</keyword>
<dbReference type="InterPro" id="IPR047057">
    <property type="entry name" value="MerR_fam"/>
</dbReference>
<evidence type="ECO:0000313" key="7">
    <source>
        <dbReference type="Proteomes" id="UP001320154"/>
    </source>
</evidence>
<organism evidence="6 7">
    <name type="scientific">Billgrantia desiderata</name>
    <dbReference type="NCBI Taxonomy" id="52021"/>
    <lineage>
        <taxon>Bacteria</taxon>
        <taxon>Pseudomonadati</taxon>
        <taxon>Pseudomonadota</taxon>
        <taxon>Gammaproteobacteria</taxon>
        <taxon>Oceanospirillales</taxon>
        <taxon>Halomonadaceae</taxon>
        <taxon>Billgrantia</taxon>
    </lineage>
</organism>
<feature type="domain" description="HTH merR-type" evidence="5">
    <location>
        <begin position="1"/>
        <end position="69"/>
    </location>
</feature>
<dbReference type="PANTHER" id="PTHR30204">
    <property type="entry name" value="REDOX-CYCLING DRUG-SENSING TRANSCRIPTIONAL ACTIVATOR SOXR"/>
    <property type="match status" value="1"/>
</dbReference>
<dbReference type="PROSITE" id="PS50937">
    <property type="entry name" value="HTH_MERR_2"/>
    <property type="match status" value="1"/>
</dbReference>
<dbReference type="Pfam" id="PF13411">
    <property type="entry name" value="MerR_1"/>
    <property type="match status" value="1"/>
</dbReference>
<dbReference type="Gene3D" id="1.10.1660.10">
    <property type="match status" value="1"/>
</dbReference>
<reference evidence="6 7" key="1">
    <citation type="journal article" date="2021" name="Front. Microbiol.">
        <title>Aerobic Denitrification and Heterotrophic Sulfur Oxidation in the Genus Halomonas Revealed by Six Novel Species Characterizations and Genome-Based Analysis.</title>
        <authorList>
            <person name="Wang L."/>
            <person name="Shao Z."/>
        </authorList>
    </citation>
    <scope>NUCLEOTIDE SEQUENCE [LARGE SCALE GENOMIC DNA]</scope>
    <source>
        <strain evidence="6 7">MCCC 1A05748</strain>
    </source>
</reference>
<sequence>MRVSELARAGGVTAETVRYYTREGWLPSRRDSHNGYQLYDDEVLGRLRLIDCLRCLGLSLKEIKRILEREEQGCGSLLDLDPRLVEKLPLLHSRIRELQALASWVEQAGRPPSPHCYGAEAPCLKQLMAELARQHGRSIEHAPQ</sequence>
<evidence type="ECO:0000256" key="1">
    <source>
        <dbReference type="ARBA" id="ARBA00022491"/>
    </source>
</evidence>